<dbReference type="InterPro" id="IPR053161">
    <property type="entry name" value="Ulvan_degrading_GH"/>
</dbReference>
<name>A0ABV5J8C0_9BACT</name>
<keyword evidence="1" id="KW-0732">Signal</keyword>
<dbReference type="GO" id="GO:0016787">
    <property type="term" value="F:hydrolase activity"/>
    <property type="evidence" value="ECO:0007669"/>
    <property type="project" value="UniProtKB-KW"/>
</dbReference>
<proteinExistence type="predicted"/>
<dbReference type="Proteomes" id="UP001589654">
    <property type="component" value="Unassembled WGS sequence"/>
</dbReference>
<dbReference type="Gene3D" id="2.60.120.260">
    <property type="entry name" value="Galactose-binding domain-like"/>
    <property type="match status" value="1"/>
</dbReference>
<accession>A0ABV5J8C0</accession>
<dbReference type="NCBIfam" id="NF045579">
    <property type="entry name" value="rhamnoside_JR"/>
    <property type="match status" value="1"/>
</dbReference>
<feature type="signal peptide" evidence="1">
    <location>
        <begin position="1"/>
        <end position="21"/>
    </location>
</feature>
<reference evidence="2 3" key="1">
    <citation type="submission" date="2024-09" db="EMBL/GenBank/DDBJ databases">
        <authorList>
            <person name="Sun Q."/>
            <person name="Mori K."/>
        </authorList>
    </citation>
    <scope>NUCLEOTIDE SEQUENCE [LARGE SCALE GENOMIC DNA]</scope>
    <source>
        <strain evidence="2 3">CECT 7682</strain>
    </source>
</reference>
<dbReference type="PANTHER" id="PTHR36848:SF2">
    <property type="entry name" value="SECRETED PROTEIN"/>
    <property type="match status" value="1"/>
</dbReference>
<dbReference type="SUPFAM" id="SSF49785">
    <property type="entry name" value="Galactose-binding domain-like"/>
    <property type="match status" value="1"/>
</dbReference>
<dbReference type="Pfam" id="PF17132">
    <property type="entry name" value="Glyco_hydro_106"/>
    <property type="match status" value="2"/>
</dbReference>
<dbReference type="PANTHER" id="PTHR36848">
    <property type="entry name" value="DNA-BINDING PROTEIN (PUTATIVE SECRETED PROTEIN)-RELATED"/>
    <property type="match status" value="1"/>
</dbReference>
<keyword evidence="2" id="KW-0378">Hydrolase</keyword>
<dbReference type="EMBL" id="JBHMEW010000066">
    <property type="protein sequence ID" value="MFB9213076.1"/>
    <property type="molecule type" value="Genomic_DNA"/>
</dbReference>
<gene>
    <name evidence="2" type="ORF">ACFFUR_14765</name>
</gene>
<dbReference type="PROSITE" id="PS51257">
    <property type="entry name" value="PROKAR_LIPOPROTEIN"/>
    <property type="match status" value="1"/>
</dbReference>
<comment type="caution">
    <text evidence="2">The sequence shown here is derived from an EMBL/GenBank/DDBJ whole genome shotgun (WGS) entry which is preliminary data.</text>
</comment>
<keyword evidence="3" id="KW-1185">Reference proteome</keyword>
<feature type="chain" id="PRO_5046122762" evidence="1">
    <location>
        <begin position="22"/>
        <end position="961"/>
    </location>
</feature>
<protein>
    <submittedName>
        <fullName evidence="2">Glycosyl hydrolase</fullName>
    </submittedName>
</protein>
<dbReference type="RefSeq" id="WP_290247900.1">
    <property type="nucleotide sequence ID" value="NZ_JAUFQT010000001.1"/>
</dbReference>
<evidence type="ECO:0000313" key="2">
    <source>
        <dbReference type="EMBL" id="MFB9213076.1"/>
    </source>
</evidence>
<sequence length="961" mass="107457">MNTNPKILFQLLLLFALGTIAGCSGSAKEKITQKGPLEWPEVTQEMKPWTRWWWHGSSVTKEDIKAALEEYKEAGLGGVEITPIYGVHGAEEQFIDFLSPKWMEMLEFTLKEAKRLGLGVDLANASGWPFGGPWVSEDLACKYMAYRTLEVGSGESVNLDMHYFQEPLLTTDSKLKPSIEDIESPISANKDMQKYAFKQVRYPKTLSPIAVTANKKGEKGFSEVLDLTDQVKNGQLEWTAPEGDWLIVALYQGDHGKMVERAGPGGEGNVIDHFSEMAINSYLGHFDQAFEGYDLSYLRYYFNDSYEVDDAYGSSNWTPALFDAFEELNGYDLKNYLPALIGHGKEETVNRVLYDYRMTVSELLLGKFTKKWQTWAEGQGKGIRNQAHGSPANVLDLYAACDVPEIEGYHFLNLKSAASAAHVTGKKLVSSESATWLNEHFQSDFGEVKTALDRLWLAGVNHVFYHGTAFSPEDAQWPGWLFYAATHFTPANSLWEDFDVFNRYVARIQSFMQAGEPSNDILLYYGIADYWSEKGRSMLRSFHTDEIFHAVSLGECGKYLSENGYSWDAISDNQLMDVKTEGSGLLAGGNHYQTILVPKMDLMPLETLEKLMELAENGASVLFLKNLPMDVPGLGDLDARKEKMKTLKAKISFVEKAGSKVAPLGKGEIVLAEGMEKLLLKAPVKAESMYEMGLACIKRKKDSGGHFYLIKNQGLKSIENWVSLKEKFASAAIFNPMTGKNGFAEIQNGEVGNELFLQIKPEETLIVETFGEELQGELYPYYEVSGEMIPIAGNWEIEFTKGGPSLPEKVPTTSLKSWTEFGKEYEAFSGTAEYKITLPVSTAQPAAWRLNLGEVKESASVYLNGEYVGTCFQSPFSLDIPGNLFKGNDELIIKVSNLMANRIADLDKRGVEWRIFYNTNFNARKRENVGKDGKFTAKNWEPQASGLLGPISLTPLEMESF</sequence>
<evidence type="ECO:0000313" key="3">
    <source>
        <dbReference type="Proteomes" id="UP001589654"/>
    </source>
</evidence>
<dbReference type="InterPro" id="IPR008979">
    <property type="entry name" value="Galactose-bd-like_sf"/>
</dbReference>
<organism evidence="2 3">
    <name type="scientific">Echinicola jeungdonensis</name>
    <dbReference type="NCBI Taxonomy" id="709343"/>
    <lineage>
        <taxon>Bacteria</taxon>
        <taxon>Pseudomonadati</taxon>
        <taxon>Bacteroidota</taxon>
        <taxon>Cytophagia</taxon>
        <taxon>Cytophagales</taxon>
        <taxon>Cyclobacteriaceae</taxon>
        <taxon>Echinicola</taxon>
    </lineage>
</organism>
<evidence type="ECO:0000256" key="1">
    <source>
        <dbReference type="SAM" id="SignalP"/>
    </source>
</evidence>